<organism evidence="4 5">
    <name type="scientific">Sulfitobacter albidus</name>
    <dbReference type="NCBI Taxonomy" id="2829501"/>
    <lineage>
        <taxon>Bacteria</taxon>
        <taxon>Pseudomonadati</taxon>
        <taxon>Pseudomonadota</taxon>
        <taxon>Alphaproteobacteria</taxon>
        <taxon>Rhodobacterales</taxon>
        <taxon>Roseobacteraceae</taxon>
        <taxon>Sulfitobacter</taxon>
    </lineage>
</organism>
<accession>A0A975JBG4</accession>
<dbReference type="Pfam" id="PF01323">
    <property type="entry name" value="DSBA"/>
    <property type="match status" value="1"/>
</dbReference>
<evidence type="ECO:0000259" key="3">
    <source>
        <dbReference type="Pfam" id="PF01323"/>
    </source>
</evidence>
<evidence type="ECO:0000256" key="1">
    <source>
        <dbReference type="PIRNR" id="PIRNR006386"/>
    </source>
</evidence>
<dbReference type="PANTHER" id="PTHR42943">
    <property type="entry name" value="GLUTATHIONE S-TRANSFERASE KAPPA"/>
    <property type="match status" value="1"/>
</dbReference>
<protein>
    <recommendedName>
        <fullName evidence="1">2-hydroxychromene-2-carboxylate isomerase</fullName>
        <ecNumber evidence="1">5.99.1.4</ecNumber>
    </recommendedName>
</protein>
<keyword evidence="5" id="KW-1185">Reference proteome</keyword>
<dbReference type="SUPFAM" id="SSF52833">
    <property type="entry name" value="Thioredoxin-like"/>
    <property type="match status" value="1"/>
</dbReference>
<dbReference type="PIRSF" id="PIRSF006386">
    <property type="entry name" value="HCCAis_GSTk"/>
    <property type="match status" value="1"/>
</dbReference>
<name>A0A975JBG4_9RHOB</name>
<evidence type="ECO:0000313" key="4">
    <source>
        <dbReference type="EMBL" id="QUJ75361.1"/>
    </source>
</evidence>
<dbReference type="EC" id="5.99.1.4" evidence="1"/>
<dbReference type="InterPro" id="IPR014440">
    <property type="entry name" value="HCCAis_GSTk"/>
</dbReference>
<dbReference type="InterPro" id="IPR001853">
    <property type="entry name" value="DSBA-like_thioredoxin_dom"/>
</dbReference>
<dbReference type="AlphaFoldDB" id="A0A975JBG4"/>
<dbReference type="GO" id="GO:0004364">
    <property type="term" value="F:glutathione transferase activity"/>
    <property type="evidence" value="ECO:0007669"/>
    <property type="project" value="TreeGrafter"/>
</dbReference>
<reference evidence="4" key="1">
    <citation type="submission" date="2021-04" db="EMBL/GenBank/DDBJ databases">
        <title>Complete genome sequence for Sulfitobacter sp. strain JK7-1.</title>
        <authorList>
            <person name="Park S.-J."/>
        </authorList>
    </citation>
    <scope>NUCLEOTIDE SEQUENCE</scope>
    <source>
        <strain evidence="4">JK7-1</strain>
    </source>
</reference>
<dbReference type="InterPro" id="IPR036249">
    <property type="entry name" value="Thioredoxin-like_sf"/>
</dbReference>
<dbReference type="KEGG" id="sual:KDD17_10200"/>
<feature type="domain" description="DSBA-like thioredoxin" evidence="3">
    <location>
        <begin position="5"/>
        <end position="195"/>
    </location>
</feature>
<dbReference type="Gene3D" id="3.40.30.10">
    <property type="entry name" value="Glutaredoxin"/>
    <property type="match status" value="1"/>
</dbReference>
<dbReference type="CDD" id="cd03022">
    <property type="entry name" value="DsbA_HCCA_Iso"/>
    <property type="match status" value="1"/>
</dbReference>
<dbReference type="RefSeq" id="WP_212703566.1">
    <property type="nucleotide sequence ID" value="NZ_CP073581.1"/>
</dbReference>
<dbReference type="EMBL" id="CP073581">
    <property type="protein sequence ID" value="QUJ75361.1"/>
    <property type="molecule type" value="Genomic_DNA"/>
</dbReference>
<dbReference type="GO" id="GO:0004602">
    <property type="term" value="F:glutathione peroxidase activity"/>
    <property type="evidence" value="ECO:0007669"/>
    <property type="project" value="TreeGrafter"/>
</dbReference>
<keyword evidence="1 4" id="KW-0413">Isomerase</keyword>
<feature type="active site" description="Nucleophile" evidence="2">
    <location>
        <position position="14"/>
    </location>
</feature>
<dbReference type="Proteomes" id="UP000683291">
    <property type="component" value="Chromosome 1"/>
</dbReference>
<dbReference type="InterPro" id="IPR051924">
    <property type="entry name" value="GST_Kappa/NadH"/>
</dbReference>
<gene>
    <name evidence="4" type="ORF">KDD17_10200</name>
</gene>
<comment type="catalytic activity">
    <reaction evidence="1">
        <text>2-hydroxychromene-2-carboxylate = (3E)-4-(2-hydroxyphenyl)-2-oxobut-3-enoate</text>
        <dbReference type="Rhea" id="RHEA:27401"/>
        <dbReference type="ChEBI" id="CHEBI:59350"/>
        <dbReference type="ChEBI" id="CHEBI:59353"/>
        <dbReference type="EC" id="5.99.1.4"/>
    </reaction>
</comment>
<evidence type="ECO:0000313" key="5">
    <source>
        <dbReference type="Proteomes" id="UP000683291"/>
    </source>
</evidence>
<evidence type="ECO:0000256" key="2">
    <source>
        <dbReference type="PIRSR" id="PIRSR006386-1"/>
    </source>
</evidence>
<dbReference type="PANTHER" id="PTHR42943:SF13">
    <property type="entry name" value="GLUTATHIONE S-TRANSFERASE KAPPA-RELATED"/>
    <property type="match status" value="1"/>
</dbReference>
<proteinExistence type="inferred from homology"/>
<dbReference type="InterPro" id="IPR044087">
    <property type="entry name" value="NahD-like"/>
</dbReference>
<dbReference type="GO" id="GO:0018845">
    <property type="term" value="F:2-hydroxychromene-2-carboxylate isomerase activity"/>
    <property type="evidence" value="ECO:0007669"/>
    <property type="project" value="UniProtKB-UniRule"/>
</dbReference>
<dbReference type="GO" id="GO:1901170">
    <property type="term" value="P:naphthalene catabolic process"/>
    <property type="evidence" value="ECO:0007669"/>
    <property type="project" value="InterPro"/>
</dbReference>
<sequence length="201" mass="22016">MVRPQIEYFYSAHSAYAYLGARRLSQIADEAGWEIVHRPFDFLPVVAAAGGPPLAKRTQGHIDYFFGRELVRWAHWRDQPILRHRPTHHDNALAPASGMILASPDPTPLSAAILRAHWVDDADIADRATLIAIADEAGQDGGALFATGQSAPVQAQFAANTAEACARCVPGSPTYFVRGDMFYGQDRLEMIKFALGTPFPD</sequence>
<dbReference type="GO" id="GO:0006749">
    <property type="term" value="P:glutathione metabolic process"/>
    <property type="evidence" value="ECO:0007669"/>
    <property type="project" value="TreeGrafter"/>
</dbReference>
<comment type="similarity">
    <text evidence="1">Belongs to the GST superfamily. NadH family.</text>
</comment>